<keyword evidence="5 11" id="KW-0812">Transmembrane</keyword>
<keyword evidence="3" id="KW-0488">Methylation</keyword>
<feature type="domain" description="Methyl-accepting transducer" evidence="12">
    <location>
        <begin position="376"/>
        <end position="626"/>
    </location>
</feature>
<dbReference type="InterPro" id="IPR029151">
    <property type="entry name" value="Sensor-like_sf"/>
</dbReference>
<dbReference type="PROSITE" id="PS50885">
    <property type="entry name" value="HAMP"/>
    <property type="match status" value="1"/>
</dbReference>
<evidence type="ECO:0000256" key="11">
    <source>
        <dbReference type="SAM" id="Phobius"/>
    </source>
</evidence>
<evidence type="ECO:0000256" key="7">
    <source>
        <dbReference type="ARBA" id="ARBA00023136"/>
    </source>
</evidence>
<dbReference type="STRING" id="1220589.CD32_23385"/>
<evidence type="ECO:0000256" key="10">
    <source>
        <dbReference type="PROSITE-ProRule" id="PRU00284"/>
    </source>
</evidence>
<proteinExistence type="inferred from homology"/>
<dbReference type="Proteomes" id="UP000030437">
    <property type="component" value="Unassembled WGS sequence"/>
</dbReference>
<evidence type="ECO:0000256" key="1">
    <source>
        <dbReference type="ARBA" id="ARBA00004651"/>
    </source>
</evidence>
<comment type="subcellular location">
    <subcellularLocation>
        <location evidence="1">Cell membrane</location>
        <topology evidence="1">Multi-pass membrane protein</topology>
    </subcellularLocation>
</comment>
<evidence type="ECO:0000256" key="8">
    <source>
        <dbReference type="ARBA" id="ARBA00023224"/>
    </source>
</evidence>
<dbReference type="GO" id="GO:0006935">
    <property type="term" value="P:chemotaxis"/>
    <property type="evidence" value="ECO:0007669"/>
    <property type="project" value="UniProtKB-KW"/>
</dbReference>
<evidence type="ECO:0000256" key="6">
    <source>
        <dbReference type="ARBA" id="ARBA00022989"/>
    </source>
</evidence>
<evidence type="ECO:0000256" key="4">
    <source>
        <dbReference type="ARBA" id="ARBA00022500"/>
    </source>
</evidence>
<dbReference type="PROSITE" id="PS50111">
    <property type="entry name" value="CHEMOTAXIS_TRANSDUC_2"/>
    <property type="match status" value="1"/>
</dbReference>
<dbReference type="AlphaFoldDB" id="A0A0A3J575"/>
<dbReference type="Pfam" id="PF00672">
    <property type="entry name" value="HAMP"/>
    <property type="match status" value="1"/>
</dbReference>
<dbReference type="Gene3D" id="6.10.340.10">
    <property type="match status" value="1"/>
</dbReference>
<dbReference type="SMART" id="SM00283">
    <property type="entry name" value="MA"/>
    <property type="match status" value="1"/>
</dbReference>
<keyword evidence="7 11" id="KW-0472">Membrane</keyword>
<dbReference type="SUPFAM" id="SSF58104">
    <property type="entry name" value="Methyl-accepting chemotaxis protein (MCP) signaling domain"/>
    <property type="match status" value="1"/>
</dbReference>
<dbReference type="Pfam" id="PF00015">
    <property type="entry name" value="MCPsignal"/>
    <property type="match status" value="1"/>
</dbReference>
<gene>
    <name evidence="14" type="ORF">CD32_23385</name>
</gene>
<dbReference type="eggNOG" id="COG0840">
    <property type="taxonomic scope" value="Bacteria"/>
</dbReference>
<name>A0A0A3J575_9BACI</name>
<dbReference type="Gene3D" id="1.10.287.950">
    <property type="entry name" value="Methyl-accepting chemotaxis protein"/>
    <property type="match status" value="1"/>
</dbReference>
<dbReference type="OrthoDB" id="9760371at2"/>
<accession>A0A0A3J575</accession>
<dbReference type="CDD" id="cd12913">
    <property type="entry name" value="PDC1_MCP_like"/>
    <property type="match status" value="1"/>
</dbReference>
<evidence type="ECO:0000256" key="5">
    <source>
        <dbReference type="ARBA" id="ARBA00022692"/>
    </source>
</evidence>
<dbReference type="SUPFAM" id="SSF103190">
    <property type="entry name" value="Sensory domain-like"/>
    <property type="match status" value="1"/>
</dbReference>
<evidence type="ECO:0000259" key="12">
    <source>
        <dbReference type="PROSITE" id="PS50111"/>
    </source>
</evidence>
<comment type="caution">
    <text evidence="14">The sequence shown here is derived from an EMBL/GenBank/DDBJ whole genome shotgun (WGS) entry which is preliminary data.</text>
</comment>
<evidence type="ECO:0000313" key="15">
    <source>
        <dbReference type="Proteomes" id="UP000030437"/>
    </source>
</evidence>
<dbReference type="GO" id="GO:0005886">
    <property type="term" value="C:plasma membrane"/>
    <property type="evidence" value="ECO:0007669"/>
    <property type="project" value="UniProtKB-SubCell"/>
</dbReference>
<feature type="domain" description="HAMP" evidence="13">
    <location>
        <begin position="305"/>
        <end position="357"/>
    </location>
</feature>
<evidence type="ECO:0000256" key="9">
    <source>
        <dbReference type="ARBA" id="ARBA00029447"/>
    </source>
</evidence>
<dbReference type="Gene3D" id="3.30.450.20">
    <property type="entry name" value="PAS domain"/>
    <property type="match status" value="2"/>
</dbReference>
<keyword evidence="6 11" id="KW-1133">Transmembrane helix</keyword>
<dbReference type="RefSeq" id="WP_036159512.1">
    <property type="nucleotide sequence ID" value="NZ_AVCX01000001.1"/>
</dbReference>
<dbReference type="GO" id="GO:0007165">
    <property type="term" value="P:signal transduction"/>
    <property type="evidence" value="ECO:0007669"/>
    <property type="project" value="UniProtKB-KW"/>
</dbReference>
<dbReference type="CDD" id="cd06225">
    <property type="entry name" value="HAMP"/>
    <property type="match status" value="1"/>
</dbReference>
<feature type="transmembrane region" description="Helical" evidence="11">
    <location>
        <begin position="284"/>
        <end position="304"/>
    </location>
</feature>
<evidence type="ECO:0000259" key="13">
    <source>
        <dbReference type="PROSITE" id="PS50885"/>
    </source>
</evidence>
<comment type="similarity">
    <text evidence="9">Belongs to the methyl-accepting chemotaxis (MCP) protein family.</text>
</comment>
<reference evidence="14 15" key="1">
    <citation type="submission" date="2014-02" db="EMBL/GenBank/DDBJ databases">
        <title>Draft genome sequence of Lysinibacillus odysseyi NBRC 100172.</title>
        <authorList>
            <person name="Zhang F."/>
            <person name="Wang G."/>
            <person name="Zhang L."/>
        </authorList>
    </citation>
    <scope>NUCLEOTIDE SEQUENCE [LARGE SCALE GENOMIC DNA]</scope>
    <source>
        <strain evidence="14 15">NBRC 100172</strain>
    </source>
</reference>
<dbReference type="CDD" id="cd12912">
    <property type="entry name" value="PDC2_MCP_like"/>
    <property type="match status" value="1"/>
</dbReference>
<keyword evidence="8 10" id="KW-0807">Transducer</keyword>
<dbReference type="Pfam" id="PF02743">
    <property type="entry name" value="dCache_1"/>
    <property type="match status" value="1"/>
</dbReference>
<dbReference type="PANTHER" id="PTHR32089">
    <property type="entry name" value="METHYL-ACCEPTING CHEMOTAXIS PROTEIN MCPB"/>
    <property type="match status" value="1"/>
</dbReference>
<keyword evidence="2" id="KW-1003">Cell membrane</keyword>
<dbReference type="InterPro" id="IPR033479">
    <property type="entry name" value="dCache_1"/>
</dbReference>
<dbReference type="InterPro" id="IPR004089">
    <property type="entry name" value="MCPsignal_dom"/>
</dbReference>
<evidence type="ECO:0000256" key="3">
    <source>
        <dbReference type="ARBA" id="ARBA00022481"/>
    </source>
</evidence>
<dbReference type="SMART" id="SM00304">
    <property type="entry name" value="HAMP"/>
    <property type="match status" value="1"/>
</dbReference>
<evidence type="ECO:0000313" key="14">
    <source>
        <dbReference type="EMBL" id="KGR82222.1"/>
    </source>
</evidence>
<dbReference type="InterPro" id="IPR003660">
    <property type="entry name" value="HAMP_dom"/>
</dbReference>
<keyword evidence="15" id="KW-1185">Reference proteome</keyword>
<evidence type="ECO:0000256" key="2">
    <source>
        <dbReference type="ARBA" id="ARBA00022475"/>
    </source>
</evidence>
<organism evidence="14 15">
    <name type="scientific">Lysinibacillus odysseyi 34hs-1 = NBRC 100172</name>
    <dbReference type="NCBI Taxonomy" id="1220589"/>
    <lineage>
        <taxon>Bacteria</taxon>
        <taxon>Bacillati</taxon>
        <taxon>Bacillota</taxon>
        <taxon>Bacilli</taxon>
        <taxon>Bacillales</taxon>
        <taxon>Bacillaceae</taxon>
        <taxon>Lysinibacillus</taxon>
    </lineage>
</organism>
<keyword evidence="4" id="KW-0145">Chemotaxis</keyword>
<dbReference type="EMBL" id="JPVP01000060">
    <property type="protein sequence ID" value="KGR82222.1"/>
    <property type="molecule type" value="Genomic_DNA"/>
</dbReference>
<sequence>MKLSIKWKIIGIVAIIVVFGLGSLASISSYVISQKTEKNVVEESKSIVEQLSHNVETFLGTYEKALLTYAASDEIETYVTDHTTLFDEADTVLRTDLATFLDNYTEASGIYFAQADNIIFEPHFDGIKDVDATTRPWYNQSLKNPDSVIWTEPYIDTATGEYAITGSKAVIADGKVIGVIGVDLLLQSLTEMVSSTNLGYEAYPVILDAAGTAVVHPTLAGESMSDYPFVKKMTSSEKPAELSTEIDGEDSIFVYKHIPAVDWSIGVVYKVGNLQAIAKDMQKIILLITCIILAVTFIVLFYFISRMVKPLYTLGTLMGRVADGDLSVQIEVKNRDEIGRLAHHFNEMIHQMKKIIHVVKESSVNVESRSHHLSAMAEETSASSIEVARAVNEIAADASDSSEYADTVTSQLTLLGEKINLVNERSADVEAVTAEASRLNTGGREKMGELLTSFHGTEEELEQMAAVITQLEKKISAIGSVMDTISSISSQTNLLALNASIEAARAGDHGKGFAVVAEEVRKLAEQSAVATEQVKTTITQLQQESFHVTGRMNEMQETFTHSGEVVKTTSELFTDLANCIDRINASFESVHDEINVVNGYKDDVLQTVQKMADAAQASAAACEEVSAASDEQLTAIHSVAESSEELNNLSNELAVTISRFTL</sequence>
<dbReference type="PANTHER" id="PTHR32089:SF114">
    <property type="entry name" value="METHYL-ACCEPTING CHEMOTAXIS PROTEIN MCPB"/>
    <property type="match status" value="1"/>
</dbReference>
<protein>
    <submittedName>
        <fullName evidence="14">Chemotaxis protein</fullName>
    </submittedName>
</protein>